<evidence type="ECO:0000256" key="2">
    <source>
        <dbReference type="ARBA" id="ARBA00022490"/>
    </source>
</evidence>
<dbReference type="Gene3D" id="3.40.50.2300">
    <property type="match status" value="1"/>
</dbReference>
<evidence type="ECO:0000256" key="8">
    <source>
        <dbReference type="ARBA" id="ARBA00048267"/>
    </source>
</evidence>
<dbReference type="NCBIfam" id="NF001965">
    <property type="entry name" value="PRK00742.1"/>
    <property type="match status" value="1"/>
</dbReference>
<feature type="modified residue" description="4-aspartylphosphate" evidence="12 14">
    <location>
        <position position="56"/>
    </location>
</feature>
<dbReference type="RefSeq" id="WP_274371353.1">
    <property type="nucleotide sequence ID" value="NZ_JAKMWI010000017.1"/>
</dbReference>
<keyword evidence="2 12" id="KW-0963">Cytoplasm</keyword>
<dbReference type="InterPro" id="IPR000673">
    <property type="entry name" value="Sig_transdc_resp-reg_Me-estase"/>
</dbReference>
<dbReference type="GO" id="GO:0000156">
    <property type="term" value="F:phosphorelay response regulator activity"/>
    <property type="evidence" value="ECO:0007669"/>
    <property type="project" value="InterPro"/>
</dbReference>
<dbReference type="Proteomes" id="UP000865968">
    <property type="component" value="Unassembled WGS sequence"/>
</dbReference>
<evidence type="ECO:0000256" key="11">
    <source>
        <dbReference type="ARBA" id="ARBA00067927"/>
    </source>
</evidence>
<evidence type="ECO:0000256" key="4">
    <source>
        <dbReference type="ARBA" id="ARBA00022553"/>
    </source>
</evidence>
<dbReference type="Pfam" id="PF00072">
    <property type="entry name" value="Response_reg"/>
    <property type="match status" value="1"/>
</dbReference>
<feature type="domain" description="Response regulatory" evidence="15">
    <location>
        <begin position="5"/>
        <end position="122"/>
    </location>
</feature>
<dbReference type="SUPFAM" id="SSF52172">
    <property type="entry name" value="CheY-like"/>
    <property type="match status" value="1"/>
</dbReference>
<dbReference type="InterPro" id="IPR035909">
    <property type="entry name" value="CheB_C"/>
</dbReference>
<gene>
    <name evidence="12" type="primary">cheB</name>
    <name evidence="17" type="ORF">I8608_003573</name>
</gene>
<name>A0AAN5MJP5_MORMO</name>
<feature type="domain" description="CheB-type methylesterase" evidence="16">
    <location>
        <begin position="151"/>
        <end position="344"/>
    </location>
</feature>
<dbReference type="Gene3D" id="3.40.50.180">
    <property type="entry name" value="Methylesterase CheB, C-terminal domain"/>
    <property type="match status" value="1"/>
</dbReference>
<reference evidence="17" key="1">
    <citation type="journal article" date="2018" name="Genome Biol.">
        <title>SKESA: strategic k-mer extension for scrupulous assemblies.</title>
        <authorList>
            <person name="Souvorov A."/>
            <person name="Agarwala R."/>
            <person name="Lipman D.J."/>
        </authorList>
    </citation>
    <scope>NUCLEOTIDE SEQUENCE</scope>
    <source>
        <strain evidence="17">Morganella morganii ARLG-3209</strain>
    </source>
</reference>
<dbReference type="InterPro" id="IPR011006">
    <property type="entry name" value="CheY-like_superfamily"/>
</dbReference>
<comment type="caution">
    <text evidence="17">The sequence shown here is derived from an EMBL/GenBank/DDBJ whole genome shotgun (WGS) entry which is preliminary data.</text>
</comment>
<feature type="active site" evidence="12 13">
    <location>
        <position position="286"/>
    </location>
</feature>
<keyword evidence="5 12" id="KW-0378">Hydrolase</keyword>
<dbReference type="PIRSF" id="PIRSF000876">
    <property type="entry name" value="RR_chemtxs_CheB"/>
    <property type="match status" value="1"/>
</dbReference>
<dbReference type="SMART" id="SM00448">
    <property type="entry name" value="REC"/>
    <property type="match status" value="1"/>
</dbReference>
<evidence type="ECO:0000256" key="6">
    <source>
        <dbReference type="ARBA" id="ARBA00039019"/>
    </source>
</evidence>
<dbReference type="GO" id="GO:0005737">
    <property type="term" value="C:cytoplasm"/>
    <property type="evidence" value="ECO:0007669"/>
    <property type="project" value="UniProtKB-SubCell"/>
</dbReference>
<dbReference type="EC" id="3.1.1.61" evidence="7 12"/>
<comment type="PTM">
    <text evidence="12">Phosphorylated by CheA. Phosphorylation of the N-terminal regulatory domain activates the methylesterase activity.</text>
</comment>
<comment type="subcellular location">
    <subcellularLocation>
        <location evidence="1 12">Cytoplasm</location>
    </subcellularLocation>
</comment>
<dbReference type="PANTHER" id="PTHR42872">
    <property type="entry name" value="PROTEIN-GLUTAMATE METHYLESTERASE/PROTEIN-GLUTAMINE GLUTAMINASE"/>
    <property type="match status" value="1"/>
</dbReference>
<feature type="active site" evidence="12 13">
    <location>
        <position position="164"/>
    </location>
</feature>
<keyword evidence="4 12" id="KW-0597">Phosphoprotein</keyword>
<dbReference type="GO" id="GO:0050568">
    <property type="term" value="F:protein-glutamine glutaminase activity"/>
    <property type="evidence" value="ECO:0007669"/>
    <property type="project" value="UniProtKB-UniRule"/>
</dbReference>
<evidence type="ECO:0000256" key="3">
    <source>
        <dbReference type="ARBA" id="ARBA00022500"/>
    </source>
</evidence>
<organism evidence="17 18">
    <name type="scientific">Morganella morganii</name>
    <name type="common">Proteus morganii</name>
    <dbReference type="NCBI Taxonomy" id="582"/>
    <lineage>
        <taxon>Bacteria</taxon>
        <taxon>Pseudomonadati</taxon>
        <taxon>Pseudomonadota</taxon>
        <taxon>Gammaproteobacteria</taxon>
        <taxon>Enterobacterales</taxon>
        <taxon>Morganellaceae</taxon>
        <taxon>Morganella</taxon>
    </lineage>
</organism>
<dbReference type="EC" id="3.5.1.44" evidence="6 12"/>
<protein>
    <recommendedName>
        <fullName evidence="11 12">Protein-glutamate methylesterase/protein-glutamine glutaminase</fullName>
        <ecNumber evidence="7 12">3.1.1.61</ecNumber>
        <ecNumber evidence="6 12">3.5.1.44</ecNumber>
    </recommendedName>
</protein>
<comment type="catalytic activity">
    <reaction evidence="8 12">
        <text>[protein]-L-glutamate 5-O-methyl ester + H2O = L-glutamyl-[protein] + methanol + H(+)</text>
        <dbReference type="Rhea" id="RHEA:23236"/>
        <dbReference type="Rhea" id="RHEA-COMP:10208"/>
        <dbReference type="Rhea" id="RHEA-COMP:10311"/>
        <dbReference type="ChEBI" id="CHEBI:15377"/>
        <dbReference type="ChEBI" id="CHEBI:15378"/>
        <dbReference type="ChEBI" id="CHEBI:17790"/>
        <dbReference type="ChEBI" id="CHEBI:29973"/>
        <dbReference type="ChEBI" id="CHEBI:82795"/>
        <dbReference type="EC" id="3.1.1.61"/>
    </reaction>
</comment>
<dbReference type="InterPro" id="IPR008248">
    <property type="entry name" value="CheB-like"/>
</dbReference>
<evidence type="ECO:0000256" key="13">
    <source>
        <dbReference type="PROSITE-ProRule" id="PRU00050"/>
    </source>
</evidence>
<evidence type="ECO:0000313" key="17">
    <source>
        <dbReference type="EMBL" id="HAT3810674.1"/>
    </source>
</evidence>
<dbReference type="FunFam" id="3.40.50.180:FF:000001">
    <property type="entry name" value="Protein-glutamate methylesterase/protein-glutamine glutaminase"/>
    <property type="match status" value="1"/>
</dbReference>
<evidence type="ECO:0000259" key="16">
    <source>
        <dbReference type="PROSITE" id="PS50122"/>
    </source>
</evidence>
<comment type="catalytic activity">
    <reaction evidence="9 12">
        <text>L-glutaminyl-[protein] + H2O = L-glutamyl-[protein] + NH4(+)</text>
        <dbReference type="Rhea" id="RHEA:16441"/>
        <dbReference type="Rhea" id="RHEA-COMP:10207"/>
        <dbReference type="Rhea" id="RHEA-COMP:10208"/>
        <dbReference type="ChEBI" id="CHEBI:15377"/>
        <dbReference type="ChEBI" id="CHEBI:28938"/>
        <dbReference type="ChEBI" id="CHEBI:29973"/>
        <dbReference type="ChEBI" id="CHEBI:30011"/>
        <dbReference type="EC" id="3.5.1.44"/>
    </reaction>
</comment>
<sequence length="348" mass="37829">MKKIKVMCVDDSTLIRNIMTSIVNSQPDMEMVAVALDPIIARDLIKIHNPDVLTLDVEMPRMDGLNFLERLMRLRPMPVIMVSSLTHKGSEITLSALELGAVDFITKPQMDLQNSMRNYSEMIVEKIRMAANARVYRRDNRAIKPAAIKTPLVGSEKIISIGASTGGTEALRHVLTPMPLTCPGIVIAQHMPPGFTHSFAERLNKLCAISVKEGEDGDRVLPGHAYIAPGGKHMELVRSGANYHLSLNELPPINRHRPSVDSLLCSVAKVAGKNAVGALLTGMGSDGAQGLLAMRQAGAWTIAQSEKTCVVYGMPREAVKLDAACEVTDLDQIARSILNNIVGQANRI</sequence>
<comment type="similarity">
    <text evidence="10 12">Belongs to the CheB family.</text>
</comment>
<comment type="function">
    <text evidence="12">Involved in chemotaxis. Part of a chemotaxis signal transduction system that modulates chemotaxis in response to various stimuli. Catalyzes the demethylation of specific methylglutamate residues introduced into the chemoreceptors (methyl-accepting chemotaxis proteins or MCP) by CheR. Also mediates the irreversible deamidation of specific glutamine residues to glutamic acid.</text>
</comment>
<dbReference type="GO" id="GO:0008984">
    <property type="term" value="F:protein-glutamate methylesterase activity"/>
    <property type="evidence" value="ECO:0007669"/>
    <property type="project" value="UniProtKB-UniRule"/>
</dbReference>
<dbReference type="PANTHER" id="PTHR42872:SF6">
    <property type="entry name" value="PROTEIN-GLUTAMATE METHYLESTERASE_PROTEIN-GLUTAMINE GLUTAMINASE"/>
    <property type="match status" value="1"/>
</dbReference>
<dbReference type="InterPro" id="IPR001789">
    <property type="entry name" value="Sig_transdc_resp-reg_receiver"/>
</dbReference>
<evidence type="ECO:0000256" key="7">
    <source>
        <dbReference type="ARBA" id="ARBA00039140"/>
    </source>
</evidence>
<dbReference type="AlphaFoldDB" id="A0AAN5MJP5"/>
<dbReference type="HAMAP" id="MF_00099">
    <property type="entry name" value="CheB_chemtxs"/>
    <property type="match status" value="1"/>
</dbReference>
<keyword evidence="3 12" id="KW-0145">Chemotaxis</keyword>
<reference evidence="17" key="2">
    <citation type="submission" date="2020-10" db="EMBL/GenBank/DDBJ databases">
        <authorList>
            <consortium name="NCBI Pathogen Detection Project"/>
        </authorList>
    </citation>
    <scope>NUCLEOTIDE SEQUENCE</scope>
    <source>
        <strain evidence="17">Morganella morganii ARLG-3209</strain>
    </source>
</reference>
<evidence type="ECO:0000256" key="12">
    <source>
        <dbReference type="HAMAP-Rule" id="MF_00099"/>
    </source>
</evidence>
<comment type="domain">
    <text evidence="12">Contains a C-terminal catalytic domain, and an N-terminal region which modulates catalytic activity.</text>
</comment>
<dbReference type="NCBIfam" id="NF009206">
    <property type="entry name" value="PRK12555.1"/>
    <property type="match status" value="1"/>
</dbReference>
<accession>A0AAN5MJP5</accession>
<dbReference type="PROSITE" id="PS50110">
    <property type="entry name" value="RESPONSE_REGULATORY"/>
    <property type="match status" value="1"/>
</dbReference>
<evidence type="ECO:0000256" key="14">
    <source>
        <dbReference type="PROSITE-ProRule" id="PRU00169"/>
    </source>
</evidence>
<dbReference type="CDD" id="cd16432">
    <property type="entry name" value="CheB_Rec"/>
    <property type="match status" value="1"/>
</dbReference>
<evidence type="ECO:0000259" key="15">
    <source>
        <dbReference type="PROSITE" id="PS50110"/>
    </source>
</evidence>
<dbReference type="Pfam" id="PF01339">
    <property type="entry name" value="CheB_methylest"/>
    <property type="match status" value="1"/>
</dbReference>
<dbReference type="EMBL" id="DACSWI010000014">
    <property type="protein sequence ID" value="HAT3810674.1"/>
    <property type="molecule type" value="Genomic_DNA"/>
</dbReference>
<dbReference type="FunFam" id="3.40.50.2300:FF:000060">
    <property type="entry name" value="Protein-glutamate methylesterase/protein-glutamine glutaminase"/>
    <property type="match status" value="1"/>
</dbReference>
<dbReference type="GO" id="GO:0006935">
    <property type="term" value="P:chemotaxis"/>
    <property type="evidence" value="ECO:0007669"/>
    <property type="project" value="UniProtKB-UniRule"/>
</dbReference>
<evidence type="ECO:0000313" key="18">
    <source>
        <dbReference type="Proteomes" id="UP000865968"/>
    </source>
</evidence>
<proteinExistence type="inferred from homology"/>
<dbReference type="PROSITE" id="PS50122">
    <property type="entry name" value="CHEB"/>
    <property type="match status" value="1"/>
</dbReference>
<evidence type="ECO:0000256" key="10">
    <source>
        <dbReference type="ARBA" id="ARBA00061116"/>
    </source>
</evidence>
<feature type="active site" evidence="12 13">
    <location>
        <position position="190"/>
    </location>
</feature>
<evidence type="ECO:0000256" key="5">
    <source>
        <dbReference type="ARBA" id="ARBA00022801"/>
    </source>
</evidence>
<dbReference type="CDD" id="cd17541">
    <property type="entry name" value="REC_CheB-like"/>
    <property type="match status" value="1"/>
</dbReference>
<evidence type="ECO:0000256" key="9">
    <source>
        <dbReference type="ARBA" id="ARBA00051178"/>
    </source>
</evidence>
<evidence type="ECO:0000256" key="1">
    <source>
        <dbReference type="ARBA" id="ARBA00004496"/>
    </source>
</evidence>
<dbReference type="SUPFAM" id="SSF52738">
    <property type="entry name" value="Methylesterase CheB, C-terminal domain"/>
    <property type="match status" value="1"/>
</dbReference>